<accession>A0A2Z6E5J1</accession>
<gene>
    <name evidence="3" type="ORF">ALSL_1720</name>
</gene>
<feature type="compositionally biased region" description="Pro residues" evidence="1">
    <location>
        <begin position="30"/>
        <end position="45"/>
    </location>
</feature>
<name>A0A2Z6E5J1_9GAMM</name>
<dbReference type="KEGG" id="rbd:ALSL_1720"/>
<organism evidence="3 4">
    <name type="scientific">Aerosticca soli</name>
    <dbReference type="NCBI Taxonomy" id="2010829"/>
    <lineage>
        <taxon>Bacteria</taxon>
        <taxon>Pseudomonadati</taxon>
        <taxon>Pseudomonadota</taxon>
        <taxon>Gammaproteobacteria</taxon>
        <taxon>Lysobacterales</taxon>
        <taxon>Rhodanobacteraceae</taxon>
        <taxon>Aerosticca</taxon>
    </lineage>
</organism>
<dbReference type="AlphaFoldDB" id="A0A2Z6E5J1"/>
<dbReference type="PROSITE" id="PS51257">
    <property type="entry name" value="PROKAR_LIPOPROTEIN"/>
    <property type="match status" value="1"/>
</dbReference>
<evidence type="ECO:0000256" key="2">
    <source>
        <dbReference type="SAM" id="SignalP"/>
    </source>
</evidence>
<dbReference type="Proteomes" id="UP000270530">
    <property type="component" value="Chromosome"/>
</dbReference>
<feature type="chain" id="PRO_5016395136" evidence="2">
    <location>
        <begin position="25"/>
        <end position="174"/>
    </location>
</feature>
<reference evidence="4" key="2">
    <citation type="submission" date="2018-06" db="EMBL/GenBank/DDBJ databases">
        <title>Genome sequence of Rhodanobacteraceae bacterium strain Dysh456.</title>
        <authorList>
            <person name="Fukui M."/>
        </authorList>
    </citation>
    <scope>NUCLEOTIDE SEQUENCE [LARGE SCALE GENOMIC DNA]</scope>
    <source>
        <strain evidence="4">Dysh456</strain>
    </source>
</reference>
<dbReference type="EMBL" id="AP018560">
    <property type="protein sequence ID" value="BBD80370.1"/>
    <property type="molecule type" value="Genomic_DNA"/>
</dbReference>
<evidence type="ECO:0000313" key="3">
    <source>
        <dbReference type="EMBL" id="BBD80370.1"/>
    </source>
</evidence>
<dbReference type="OrthoDB" id="9115021at2"/>
<dbReference type="RefSeq" id="WP_126538299.1">
    <property type="nucleotide sequence ID" value="NZ_AP018560.1"/>
</dbReference>
<sequence length="174" mass="18899">MRHALLTSALTALLLAGTGACAWAQTSTPSTPPPAAAKPMPPMPPRAGDGEHAGHGLHHRRGMMEGHDFGPAAGTLADLHALERLYIQAGRSRDLQALYNEVLSKSQDPHVREYVYHHLARLQAQPANVDAAIATLRKSLEENLANEAKLRAEREQMRQTWLDRRAGKASEAAP</sequence>
<evidence type="ECO:0000256" key="1">
    <source>
        <dbReference type="SAM" id="MobiDB-lite"/>
    </source>
</evidence>
<proteinExistence type="predicted"/>
<protein>
    <submittedName>
        <fullName evidence="3">Uncharacterized protein</fullName>
    </submittedName>
</protein>
<evidence type="ECO:0000313" key="4">
    <source>
        <dbReference type="Proteomes" id="UP000270530"/>
    </source>
</evidence>
<keyword evidence="4" id="KW-1185">Reference proteome</keyword>
<keyword evidence="2" id="KW-0732">Signal</keyword>
<feature type="signal peptide" evidence="2">
    <location>
        <begin position="1"/>
        <end position="24"/>
    </location>
</feature>
<feature type="region of interest" description="Disordered" evidence="1">
    <location>
        <begin position="24"/>
        <end position="57"/>
    </location>
</feature>
<reference evidence="4" key="1">
    <citation type="submission" date="2018-04" db="EMBL/GenBank/DDBJ databases">
        <authorList>
            <person name="Watanabe M."/>
            <person name="Kojima H."/>
        </authorList>
    </citation>
    <scope>NUCLEOTIDE SEQUENCE [LARGE SCALE GENOMIC DNA]</scope>
    <source>
        <strain evidence="4">Dysh456</strain>
    </source>
</reference>